<dbReference type="InterPro" id="IPR012340">
    <property type="entry name" value="NA-bd_OB-fold"/>
</dbReference>
<dbReference type="FunFam" id="3.30.930.10:FF:000038">
    <property type="entry name" value="Aspartate--tRNA ligase"/>
    <property type="match status" value="1"/>
</dbReference>
<sequence>MAQQTERVVPLTDPPADDEKGPSKSALKKAAKDKEKAEKAAKRQAAEEAQKKEAESSDISKNDYGELPTDGAWPSDFPSKDEVPRVQLPQLEEYLAEIASKAETPGGPHVVFRASVENARSQSAKLAFLVFSRGGASIQAVVAASDELSRQMVKFCSSVPAESYVLVHGLVKEPKEPVKSTTIQMLEVHVKKLFVEGKAEAQLPMQVADAERPIPVEGEEEAVDGRPIVTLSTRLNNRVIDLRAKHNHAIFTIKDGVVALFEEFLRSKGFRGIQTPRLLGAASEGGANVFEVKYFATKAFLAQSPQLYKQMLIAARFEKVFEVGPVFRAENSNTARHLTEFTGLDMEMEFEENYHEVVSLLEELMLFIFNGLKERYKRETDLVRSIYHVEDFKLPSAGSVPRLPFSEGIKMLRDAGEELGDFDDLSTPQEKRLGALVLEKYGSDFYVLDEFSLAIRPFYTMPTAATRASYNPEKPNVGYSNSYDFFMRGQEIMSGAQRIHNATYLEKRMKEHETPVDPNGEGLRDYVAAFRAGAPKHAGGGIGLERIVMLWLGLPNVREADTLMWWKNEVMGMGTAHGTTRCDARASHNRTPYNNTCSIVDLQILRVFASRSTSVPAYVSAFAAV</sequence>
<evidence type="ECO:0000313" key="15">
    <source>
        <dbReference type="Proteomes" id="UP001175353"/>
    </source>
</evidence>
<evidence type="ECO:0000256" key="8">
    <source>
        <dbReference type="ARBA" id="ARBA00022917"/>
    </source>
</evidence>
<reference evidence="14" key="1">
    <citation type="submission" date="2023-06" db="EMBL/GenBank/DDBJ databases">
        <title>Black Yeasts Isolated from many extreme environments.</title>
        <authorList>
            <person name="Coleine C."/>
            <person name="Stajich J.E."/>
            <person name="Selbmann L."/>
        </authorList>
    </citation>
    <scope>NUCLEOTIDE SEQUENCE</scope>
    <source>
        <strain evidence="14">CCFEE 5200</strain>
    </source>
</reference>
<dbReference type="CDD" id="cd04320">
    <property type="entry name" value="AspRS_cyto_N"/>
    <property type="match status" value="1"/>
</dbReference>
<evidence type="ECO:0000256" key="11">
    <source>
        <dbReference type="ARBA" id="ARBA00070516"/>
    </source>
</evidence>
<feature type="domain" description="Aminoacyl-transfer RNA synthetases class-II family profile" evidence="13">
    <location>
        <begin position="251"/>
        <end position="592"/>
    </location>
</feature>
<comment type="subcellular location">
    <subcellularLocation>
        <location evidence="1">Cytoplasm</location>
    </subcellularLocation>
</comment>
<evidence type="ECO:0000256" key="4">
    <source>
        <dbReference type="ARBA" id="ARBA00022490"/>
    </source>
</evidence>
<evidence type="ECO:0000256" key="5">
    <source>
        <dbReference type="ARBA" id="ARBA00022598"/>
    </source>
</evidence>
<dbReference type="PANTHER" id="PTHR43450:SF1">
    <property type="entry name" value="ASPARTATE--TRNA LIGASE, CYTOPLASMIC"/>
    <property type="match status" value="1"/>
</dbReference>
<dbReference type="InterPro" id="IPR002312">
    <property type="entry name" value="Asp/Asn-tRNA-synth_IIb"/>
</dbReference>
<protein>
    <recommendedName>
        <fullName evidence="11">Probable aspartate--tRNA ligase, cytoplasmic</fullName>
        <ecNumber evidence="3">6.1.1.12</ecNumber>
    </recommendedName>
</protein>
<keyword evidence="5" id="KW-0436">Ligase</keyword>
<evidence type="ECO:0000256" key="1">
    <source>
        <dbReference type="ARBA" id="ARBA00004496"/>
    </source>
</evidence>
<evidence type="ECO:0000256" key="6">
    <source>
        <dbReference type="ARBA" id="ARBA00022741"/>
    </source>
</evidence>
<evidence type="ECO:0000256" key="3">
    <source>
        <dbReference type="ARBA" id="ARBA00012841"/>
    </source>
</evidence>
<proteinExistence type="inferred from homology"/>
<comment type="catalytic activity">
    <reaction evidence="10">
        <text>tRNA(Asp) + L-aspartate + ATP = L-aspartyl-tRNA(Asp) + AMP + diphosphate</text>
        <dbReference type="Rhea" id="RHEA:19649"/>
        <dbReference type="Rhea" id="RHEA-COMP:9660"/>
        <dbReference type="Rhea" id="RHEA-COMP:9678"/>
        <dbReference type="ChEBI" id="CHEBI:29991"/>
        <dbReference type="ChEBI" id="CHEBI:30616"/>
        <dbReference type="ChEBI" id="CHEBI:33019"/>
        <dbReference type="ChEBI" id="CHEBI:78442"/>
        <dbReference type="ChEBI" id="CHEBI:78516"/>
        <dbReference type="ChEBI" id="CHEBI:456215"/>
        <dbReference type="EC" id="6.1.1.12"/>
    </reaction>
</comment>
<dbReference type="SUPFAM" id="SSF50249">
    <property type="entry name" value="Nucleic acid-binding proteins"/>
    <property type="match status" value="1"/>
</dbReference>
<keyword evidence="4" id="KW-0963">Cytoplasm</keyword>
<keyword evidence="15" id="KW-1185">Reference proteome</keyword>
<feature type="region of interest" description="Disordered" evidence="12">
    <location>
        <begin position="1"/>
        <end position="82"/>
    </location>
</feature>
<dbReference type="GO" id="GO:0005829">
    <property type="term" value="C:cytosol"/>
    <property type="evidence" value="ECO:0007669"/>
    <property type="project" value="TreeGrafter"/>
</dbReference>
<dbReference type="PROSITE" id="PS50862">
    <property type="entry name" value="AA_TRNA_LIGASE_II"/>
    <property type="match status" value="1"/>
</dbReference>
<keyword evidence="7" id="KW-0067">ATP-binding</keyword>
<dbReference type="PRINTS" id="PR01042">
    <property type="entry name" value="TRNASYNTHASP"/>
</dbReference>
<dbReference type="HAMAP" id="MF_02075">
    <property type="entry name" value="Asp_tRNA_synth_type2"/>
    <property type="match status" value="1"/>
</dbReference>
<dbReference type="PANTHER" id="PTHR43450">
    <property type="entry name" value="ASPARTYL-TRNA SYNTHETASE"/>
    <property type="match status" value="1"/>
</dbReference>
<evidence type="ECO:0000256" key="10">
    <source>
        <dbReference type="ARBA" id="ARBA00047904"/>
    </source>
</evidence>
<gene>
    <name evidence="14" type="ORF">LTR91_025622</name>
</gene>
<evidence type="ECO:0000256" key="12">
    <source>
        <dbReference type="SAM" id="MobiDB-lite"/>
    </source>
</evidence>
<dbReference type="GO" id="GO:0004815">
    <property type="term" value="F:aspartate-tRNA ligase activity"/>
    <property type="evidence" value="ECO:0007669"/>
    <property type="project" value="UniProtKB-EC"/>
</dbReference>
<dbReference type="Gene3D" id="3.30.930.10">
    <property type="entry name" value="Bira Bifunctional Protein, Domain 2"/>
    <property type="match status" value="1"/>
</dbReference>
<dbReference type="InterPro" id="IPR004523">
    <property type="entry name" value="Asp-tRNA_synthase_2"/>
</dbReference>
<dbReference type="GO" id="GO:0005524">
    <property type="term" value="F:ATP binding"/>
    <property type="evidence" value="ECO:0007669"/>
    <property type="project" value="UniProtKB-KW"/>
</dbReference>
<dbReference type="GO" id="GO:0006422">
    <property type="term" value="P:aspartyl-tRNA aminoacylation"/>
    <property type="evidence" value="ECO:0007669"/>
    <property type="project" value="InterPro"/>
</dbReference>
<name>A0AAN6JVT3_9PEZI</name>
<dbReference type="CDD" id="cd00776">
    <property type="entry name" value="AsxRS_core"/>
    <property type="match status" value="1"/>
</dbReference>
<comment type="caution">
    <text evidence="14">The sequence shown here is derived from an EMBL/GenBank/DDBJ whole genome shotgun (WGS) entry which is preliminary data.</text>
</comment>
<dbReference type="Proteomes" id="UP001175353">
    <property type="component" value="Unassembled WGS sequence"/>
</dbReference>
<evidence type="ECO:0000256" key="7">
    <source>
        <dbReference type="ARBA" id="ARBA00022840"/>
    </source>
</evidence>
<evidence type="ECO:0000259" key="13">
    <source>
        <dbReference type="PROSITE" id="PS50862"/>
    </source>
</evidence>
<evidence type="ECO:0000256" key="2">
    <source>
        <dbReference type="ARBA" id="ARBA00005312"/>
    </source>
</evidence>
<dbReference type="InterPro" id="IPR045864">
    <property type="entry name" value="aa-tRNA-synth_II/BPL/LPL"/>
</dbReference>
<keyword evidence="9" id="KW-0030">Aminoacyl-tRNA synthetase</keyword>
<dbReference type="SUPFAM" id="SSF55681">
    <property type="entry name" value="Class II aaRS and biotin synthetases"/>
    <property type="match status" value="1"/>
</dbReference>
<evidence type="ECO:0000313" key="14">
    <source>
        <dbReference type="EMBL" id="KAK0950498.1"/>
    </source>
</evidence>
<dbReference type="InterPro" id="IPR006195">
    <property type="entry name" value="aa-tRNA-synth_II"/>
</dbReference>
<dbReference type="NCBIfam" id="TIGR00458">
    <property type="entry name" value="aspS_nondisc"/>
    <property type="match status" value="1"/>
</dbReference>
<dbReference type="GO" id="GO:0017101">
    <property type="term" value="C:aminoacyl-tRNA synthetase multienzyme complex"/>
    <property type="evidence" value="ECO:0007669"/>
    <property type="project" value="TreeGrafter"/>
</dbReference>
<dbReference type="EMBL" id="JAUJLE010000825">
    <property type="protein sequence ID" value="KAK0950498.1"/>
    <property type="molecule type" value="Genomic_DNA"/>
</dbReference>
<dbReference type="Pfam" id="PF00152">
    <property type="entry name" value="tRNA-synt_2"/>
    <property type="match status" value="1"/>
</dbReference>
<evidence type="ECO:0000256" key="9">
    <source>
        <dbReference type="ARBA" id="ARBA00023146"/>
    </source>
</evidence>
<keyword evidence="8" id="KW-0648">Protein biosynthesis</keyword>
<feature type="compositionally biased region" description="Basic and acidic residues" evidence="12">
    <location>
        <begin position="30"/>
        <end position="64"/>
    </location>
</feature>
<dbReference type="Gene3D" id="2.40.50.140">
    <property type="entry name" value="Nucleic acid-binding proteins"/>
    <property type="match status" value="1"/>
</dbReference>
<comment type="similarity">
    <text evidence="2">Belongs to the class-II aminoacyl-tRNA synthetase family. Type 2 subfamily.</text>
</comment>
<dbReference type="EC" id="6.1.1.12" evidence="3"/>
<organism evidence="14 15">
    <name type="scientific">Friedmanniomyces endolithicus</name>
    <dbReference type="NCBI Taxonomy" id="329885"/>
    <lineage>
        <taxon>Eukaryota</taxon>
        <taxon>Fungi</taxon>
        <taxon>Dikarya</taxon>
        <taxon>Ascomycota</taxon>
        <taxon>Pezizomycotina</taxon>
        <taxon>Dothideomycetes</taxon>
        <taxon>Dothideomycetidae</taxon>
        <taxon>Mycosphaerellales</taxon>
        <taxon>Teratosphaeriaceae</taxon>
        <taxon>Friedmanniomyces</taxon>
    </lineage>
</organism>
<accession>A0AAN6JVT3</accession>
<dbReference type="AlphaFoldDB" id="A0AAN6JVT3"/>
<keyword evidence="6" id="KW-0547">Nucleotide-binding</keyword>
<dbReference type="InterPro" id="IPR004364">
    <property type="entry name" value="Aa-tRNA-synt_II"/>
</dbReference>
<dbReference type="GO" id="GO:0003723">
    <property type="term" value="F:RNA binding"/>
    <property type="evidence" value="ECO:0007669"/>
    <property type="project" value="TreeGrafter"/>
</dbReference>